<dbReference type="SUPFAM" id="SSF57903">
    <property type="entry name" value="FYVE/PHD zinc finger"/>
    <property type="match status" value="1"/>
</dbReference>
<gene>
    <name evidence="7" type="ORF">PFR002_LOCUS8622</name>
</gene>
<dbReference type="InterPro" id="IPR052113">
    <property type="entry name" value="FYVE-type_Zinc_Finger"/>
</dbReference>
<feature type="region of interest" description="Disordered" evidence="5">
    <location>
        <begin position="1"/>
        <end position="21"/>
    </location>
</feature>
<feature type="compositionally biased region" description="Basic and acidic residues" evidence="5">
    <location>
        <begin position="113"/>
        <end position="161"/>
    </location>
</feature>
<evidence type="ECO:0000256" key="2">
    <source>
        <dbReference type="ARBA" id="ARBA00022771"/>
    </source>
</evidence>
<proteinExistence type="predicted"/>
<feature type="domain" description="FYVE-type" evidence="6">
    <location>
        <begin position="25"/>
        <end position="85"/>
    </location>
</feature>
<feature type="region of interest" description="Disordered" evidence="5">
    <location>
        <begin position="113"/>
        <end position="167"/>
    </location>
</feature>
<accession>A0AAV0USM8</accession>
<evidence type="ECO:0000256" key="4">
    <source>
        <dbReference type="PROSITE-ProRule" id="PRU00091"/>
    </source>
</evidence>
<evidence type="ECO:0000256" key="3">
    <source>
        <dbReference type="ARBA" id="ARBA00022833"/>
    </source>
</evidence>
<dbReference type="CDD" id="cd15760">
    <property type="entry name" value="FYVE_scVPS27p_like"/>
    <property type="match status" value="1"/>
</dbReference>
<comment type="caution">
    <text evidence="7">The sequence shown here is derived from an EMBL/GenBank/DDBJ whole genome shotgun (WGS) entry which is preliminary data.</text>
</comment>
<feature type="compositionally biased region" description="Polar residues" evidence="5">
    <location>
        <begin position="1"/>
        <end position="15"/>
    </location>
</feature>
<evidence type="ECO:0000256" key="5">
    <source>
        <dbReference type="SAM" id="MobiDB-lite"/>
    </source>
</evidence>
<name>A0AAV0USM8_9STRA</name>
<organism evidence="7 8">
    <name type="scientific">Peronospora farinosa</name>
    <dbReference type="NCBI Taxonomy" id="134698"/>
    <lineage>
        <taxon>Eukaryota</taxon>
        <taxon>Sar</taxon>
        <taxon>Stramenopiles</taxon>
        <taxon>Oomycota</taxon>
        <taxon>Peronosporomycetes</taxon>
        <taxon>Peronosporales</taxon>
        <taxon>Peronosporaceae</taxon>
        <taxon>Peronospora</taxon>
    </lineage>
</organism>
<dbReference type="InterPro" id="IPR011011">
    <property type="entry name" value="Znf_FYVE_PHD"/>
</dbReference>
<evidence type="ECO:0000313" key="7">
    <source>
        <dbReference type="EMBL" id="CAI5738276.1"/>
    </source>
</evidence>
<dbReference type="GO" id="GO:0008270">
    <property type="term" value="F:zinc ion binding"/>
    <property type="evidence" value="ECO:0007669"/>
    <property type="project" value="UniProtKB-KW"/>
</dbReference>
<evidence type="ECO:0000259" key="6">
    <source>
        <dbReference type="PROSITE" id="PS50178"/>
    </source>
</evidence>
<dbReference type="EMBL" id="CANTFK010000986">
    <property type="protein sequence ID" value="CAI5738276.1"/>
    <property type="molecule type" value="Genomic_DNA"/>
</dbReference>
<dbReference type="Gene3D" id="3.30.40.10">
    <property type="entry name" value="Zinc/RING finger domain, C3HC4 (zinc finger)"/>
    <property type="match status" value="1"/>
</dbReference>
<dbReference type="SMART" id="SM00064">
    <property type="entry name" value="FYVE"/>
    <property type="match status" value="1"/>
</dbReference>
<dbReference type="InterPro" id="IPR013083">
    <property type="entry name" value="Znf_RING/FYVE/PHD"/>
</dbReference>
<sequence length="237" mass="27607">MPQPQTLPSRVSGNSPMDEFKPKPWQVQDRCGICSIEFSLLTKRHHCRSCGLSVCGRHSKNRVIVPTSLSKAQQRVCDSCYPKCRSGMAMELASPAPPVRQDLPADDVRRHTLVLRDGRDDGRRIRSPPDEVRRAAQEARRDRNDGSNRTWKSDEESRDMQSARVRRLRPPGRIHAERGIHETKSDGTGTHEKEIYVQEIHEQEIHVREIYVREIYEQEIHVREIYEQEIHVREIYE</sequence>
<dbReference type="AlphaFoldDB" id="A0AAV0USM8"/>
<evidence type="ECO:0000256" key="1">
    <source>
        <dbReference type="ARBA" id="ARBA00022723"/>
    </source>
</evidence>
<keyword evidence="1" id="KW-0479">Metal-binding</keyword>
<dbReference type="PANTHER" id="PTHR39490:SF8">
    <property type="entry name" value="ZINC FINGER FYVE DOMAIN-CONTAINING PROTEIN 21"/>
    <property type="match status" value="1"/>
</dbReference>
<keyword evidence="3" id="KW-0862">Zinc</keyword>
<protein>
    <recommendedName>
        <fullName evidence="6">FYVE-type domain-containing protein</fullName>
    </recommendedName>
</protein>
<keyword evidence="2 4" id="KW-0863">Zinc-finger</keyword>
<dbReference type="Proteomes" id="UP001159659">
    <property type="component" value="Unassembled WGS sequence"/>
</dbReference>
<dbReference type="Pfam" id="PF01363">
    <property type="entry name" value="FYVE"/>
    <property type="match status" value="1"/>
</dbReference>
<dbReference type="InterPro" id="IPR000306">
    <property type="entry name" value="Znf_FYVE"/>
</dbReference>
<reference evidence="7" key="1">
    <citation type="submission" date="2022-12" db="EMBL/GenBank/DDBJ databases">
        <authorList>
            <person name="Webb A."/>
        </authorList>
    </citation>
    <scope>NUCLEOTIDE SEQUENCE</scope>
    <source>
        <strain evidence="7">Pf2</strain>
    </source>
</reference>
<dbReference type="PANTHER" id="PTHR39490">
    <property type="entry name" value="ARRESTIN DOMAIN-CONTAINING PROTEIN D"/>
    <property type="match status" value="1"/>
</dbReference>
<dbReference type="PROSITE" id="PS50178">
    <property type="entry name" value="ZF_FYVE"/>
    <property type="match status" value="1"/>
</dbReference>
<evidence type="ECO:0000313" key="8">
    <source>
        <dbReference type="Proteomes" id="UP001159659"/>
    </source>
</evidence>
<dbReference type="InterPro" id="IPR017455">
    <property type="entry name" value="Znf_FYVE-rel"/>
</dbReference>